<evidence type="ECO:0000256" key="7">
    <source>
        <dbReference type="ARBA" id="ARBA00022777"/>
    </source>
</evidence>
<dbReference type="GO" id="GO:0005737">
    <property type="term" value="C:cytoplasm"/>
    <property type="evidence" value="ECO:0007669"/>
    <property type="project" value="UniProtKB-SubCell"/>
</dbReference>
<dbReference type="GO" id="GO:0006225">
    <property type="term" value="P:UDP biosynthetic process"/>
    <property type="evidence" value="ECO:0007669"/>
    <property type="project" value="TreeGrafter"/>
</dbReference>
<evidence type="ECO:0000313" key="13">
    <source>
        <dbReference type="EMBL" id="CRI42819.1"/>
    </source>
</evidence>
<protein>
    <recommendedName>
        <fullName evidence="11">Uridylate kinase</fullName>
        <shortName evidence="11">UK</shortName>
        <ecNumber evidence="11">2.7.4.22</ecNumber>
    </recommendedName>
    <alternativeName>
        <fullName evidence="11">Uridine monophosphate kinase</fullName>
        <shortName evidence="11">UMP kinase</shortName>
        <shortName evidence="11">UMPK</shortName>
    </alternativeName>
</protein>
<dbReference type="SUPFAM" id="SSF53633">
    <property type="entry name" value="Carbamate kinase-like"/>
    <property type="match status" value="1"/>
</dbReference>
<evidence type="ECO:0000256" key="4">
    <source>
        <dbReference type="ARBA" id="ARBA00022490"/>
    </source>
</evidence>
<proteinExistence type="inferred from homology"/>
<feature type="binding site" evidence="11">
    <location>
        <position position="58"/>
    </location>
    <ligand>
        <name>ATP</name>
        <dbReference type="ChEBI" id="CHEBI:30616"/>
    </ligand>
</feature>
<dbReference type="InterPro" id="IPR011817">
    <property type="entry name" value="Uridylate_kinase"/>
</dbReference>
<feature type="binding site" evidence="11">
    <location>
        <begin position="11"/>
        <end position="14"/>
    </location>
    <ligand>
        <name>ATP</name>
        <dbReference type="ChEBI" id="CHEBI:30616"/>
    </ligand>
</feature>
<evidence type="ECO:0000256" key="6">
    <source>
        <dbReference type="ARBA" id="ARBA00022741"/>
    </source>
</evidence>
<keyword evidence="6 11" id="KW-0547">Nucleotide-binding</keyword>
<dbReference type="EMBL" id="LN847053">
    <property type="protein sequence ID" value="CRI42819.1"/>
    <property type="molecule type" value="Genomic_DNA"/>
</dbReference>
<feature type="domain" description="Aspartate/glutamate/uridylate kinase" evidence="12">
    <location>
        <begin position="7"/>
        <end position="217"/>
    </location>
</feature>
<evidence type="ECO:0000256" key="9">
    <source>
        <dbReference type="ARBA" id="ARBA00022975"/>
    </source>
</evidence>
<keyword evidence="7 11" id="KW-0418">Kinase</keyword>
<dbReference type="PANTHER" id="PTHR42833">
    <property type="entry name" value="URIDYLATE KINASE"/>
    <property type="match status" value="1"/>
</dbReference>
<evidence type="ECO:0000256" key="2">
    <source>
        <dbReference type="ARBA" id="ARBA00004791"/>
    </source>
</evidence>
<feature type="binding site" evidence="11">
    <location>
        <position position="162"/>
    </location>
    <ligand>
        <name>ATP</name>
        <dbReference type="ChEBI" id="CHEBI:30616"/>
    </ligand>
</feature>
<dbReference type="PANTHER" id="PTHR42833:SF4">
    <property type="entry name" value="URIDYLATE KINASE PUMPKIN, CHLOROPLASTIC"/>
    <property type="match status" value="1"/>
</dbReference>
<dbReference type="InterPro" id="IPR001048">
    <property type="entry name" value="Asp/Glu/Uridylate_kinase"/>
</dbReference>
<comment type="pathway">
    <text evidence="2 11">Pyrimidine metabolism; CTP biosynthesis via de novo pathway; UDP from UMP (UMPK route): step 1/1.</text>
</comment>
<dbReference type="AlphaFoldDB" id="A0A0F7WWS0"/>
<evidence type="ECO:0000256" key="10">
    <source>
        <dbReference type="ARBA" id="ARBA00047767"/>
    </source>
</evidence>
<keyword evidence="8 11" id="KW-0067">ATP-binding</keyword>
<dbReference type="EC" id="2.7.4.22" evidence="11"/>
<comment type="similarity">
    <text evidence="3 11">Belongs to the UMP kinase family.</text>
</comment>
<feature type="binding site" evidence="11">
    <location>
        <position position="53"/>
    </location>
    <ligand>
        <name>UMP</name>
        <dbReference type="ChEBI" id="CHEBI:57865"/>
    </ligand>
</feature>
<dbReference type="GO" id="GO:0033862">
    <property type="term" value="F:UMP kinase activity"/>
    <property type="evidence" value="ECO:0007669"/>
    <property type="project" value="UniProtKB-EC"/>
</dbReference>
<feature type="binding site" evidence="11">
    <location>
        <begin position="135"/>
        <end position="142"/>
    </location>
    <ligand>
        <name>UMP</name>
        <dbReference type="ChEBI" id="CHEBI:57865"/>
    </ligand>
</feature>
<dbReference type="NCBIfam" id="TIGR02075">
    <property type="entry name" value="pyrH_bact"/>
    <property type="match status" value="1"/>
</dbReference>
<feature type="binding site" evidence="11">
    <location>
        <position position="54"/>
    </location>
    <ligand>
        <name>ATP</name>
        <dbReference type="ChEBI" id="CHEBI:30616"/>
    </ligand>
</feature>
<organism evidence="13">
    <name type="scientific">Chlamydia pneumoniae</name>
    <name type="common">Chlamydophila pneumoniae</name>
    <dbReference type="NCBI Taxonomy" id="83558"/>
    <lineage>
        <taxon>Bacteria</taxon>
        <taxon>Pseudomonadati</taxon>
        <taxon>Chlamydiota</taxon>
        <taxon>Chlamydiia</taxon>
        <taxon>Chlamydiales</taxon>
        <taxon>Chlamydiaceae</taxon>
        <taxon>Chlamydia/Chlamydophila group</taxon>
        <taxon>Chlamydia</taxon>
    </lineage>
</organism>
<feature type="binding site" evidence="11">
    <location>
        <position position="169"/>
    </location>
    <ligand>
        <name>ATP</name>
        <dbReference type="ChEBI" id="CHEBI:30616"/>
    </ligand>
</feature>
<dbReference type="FunFam" id="3.40.1160.10:FF:000001">
    <property type="entry name" value="Uridylate kinase"/>
    <property type="match status" value="1"/>
</dbReference>
<dbReference type="UniPathway" id="UPA00159">
    <property type="reaction ID" value="UER00275"/>
</dbReference>
<comment type="subunit">
    <text evidence="11">Homohexamer.</text>
</comment>
<accession>A0A0F7WWS0</accession>
<dbReference type="Gene3D" id="3.40.1160.10">
    <property type="entry name" value="Acetylglutamate kinase-like"/>
    <property type="match status" value="1"/>
</dbReference>
<dbReference type="PIRSF" id="PIRSF005650">
    <property type="entry name" value="Uridylate_kin"/>
    <property type="match status" value="1"/>
</dbReference>
<evidence type="ECO:0000256" key="1">
    <source>
        <dbReference type="ARBA" id="ARBA00004496"/>
    </source>
</evidence>
<comment type="catalytic activity">
    <reaction evidence="10 11">
        <text>UMP + ATP = UDP + ADP</text>
        <dbReference type="Rhea" id="RHEA:24400"/>
        <dbReference type="ChEBI" id="CHEBI:30616"/>
        <dbReference type="ChEBI" id="CHEBI:57865"/>
        <dbReference type="ChEBI" id="CHEBI:58223"/>
        <dbReference type="ChEBI" id="CHEBI:456216"/>
        <dbReference type="EC" id="2.7.4.22"/>
    </reaction>
</comment>
<dbReference type="InterPro" id="IPR036393">
    <property type="entry name" value="AceGlu_kinase-like_sf"/>
</dbReference>
<comment type="subcellular location">
    <subcellularLocation>
        <location evidence="1 11">Cytoplasm</location>
    </subcellularLocation>
</comment>
<evidence type="ECO:0000256" key="3">
    <source>
        <dbReference type="ARBA" id="ARBA00007614"/>
    </source>
</evidence>
<dbReference type="Pfam" id="PF00696">
    <property type="entry name" value="AA_kinase"/>
    <property type="match status" value="1"/>
</dbReference>
<evidence type="ECO:0000256" key="11">
    <source>
        <dbReference type="HAMAP-Rule" id="MF_01220"/>
    </source>
</evidence>
<reference evidence="13" key="1">
    <citation type="submission" date="2015-05" db="EMBL/GenBank/DDBJ databases">
        <authorList>
            <person name="Rattei Thomas"/>
        </authorList>
    </citation>
    <scope>NUCLEOTIDE SEQUENCE</scope>
    <source>
        <strain evidence="13">DC9</strain>
    </source>
</reference>
<name>A0A0F7WWS0_CHLPN</name>
<dbReference type="GO" id="GO:0005524">
    <property type="term" value="F:ATP binding"/>
    <property type="evidence" value="ECO:0007669"/>
    <property type="project" value="UniProtKB-KW"/>
</dbReference>
<dbReference type="GO" id="GO:0044210">
    <property type="term" value="P:'de novo' CTP biosynthetic process"/>
    <property type="evidence" value="ECO:0007669"/>
    <property type="project" value="UniProtKB-UniRule"/>
</dbReference>
<keyword evidence="9 11" id="KW-0665">Pyrimidine biosynthesis</keyword>
<feature type="binding site" evidence="11">
    <location>
        <position position="74"/>
    </location>
    <ligand>
        <name>UMP</name>
        <dbReference type="ChEBI" id="CHEBI:57865"/>
    </ligand>
</feature>
<dbReference type="HAMAP" id="MF_01220_B">
    <property type="entry name" value="PyrH_B"/>
    <property type="match status" value="1"/>
</dbReference>
<evidence type="ECO:0000256" key="8">
    <source>
        <dbReference type="ARBA" id="ARBA00022840"/>
    </source>
</evidence>
<dbReference type="CDD" id="cd04254">
    <property type="entry name" value="AAK_UMPK-PyrH-Ec"/>
    <property type="match status" value="1"/>
</dbReference>
<evidence type="ECO:0000256" key="5">
    <source>
        <dbReference type="ARBA" id="ARBA00022679"/>
    </source>
</evidence>
<sequence>MAKQTRRVLFKISGEALSKDSSNRIDEMRLSRLVSELRAVRNNDIEIALVIGGGNILRGLAEQKELQINRVSADQMGMLATLINGMAVADALKAEDIPCLLTSTLSCPQLADLYTPQKSIEALDQGKILICTTGAGSPYLTTDTGAALRACELNVDVLIKATMHVDGVYDKDPRLFSDAVKYDFVSYKDFLSNQLGVMDASAISLCMDSHIPIRVFSFLQHSLEKALFDPTIGTLISEDVNHVCSPRH</sequence>
<feature type="binding site" evidence="11">
    <location>
        <position position="172"/>
    </location>
    <ligand>
        <name>ATP</name>
        <dbReference type="ChEBI" id="CHEBI:30616"/>
    </ligand>
</feature>
<gene>
    <name evidence="11" type="primary">pyrH</name>
    <name evidence="13" type="ORF">BN1224_DC9_BW_00040</name>
</gene>
<dbReference type="InterPro" id="IPR015963">
    <property type="entry name" value="Uridylate_kinase_bac"/>
</dbReference>
<comment type="activity regulation">
    <text evidence="11">Inhibited by UTP.</text>
</comment>
<comment type="function">
    <text evidence="11">Catalyzes the reversible phosphorylation of UMP to UDP.</text>
</comment>
<evidence type="ECO:0000259" key="12">
    <source>
        <dbReference type="Pfam" id="PF00696"/>
    </source>
</evidence>
<keyword evidence="5 11" id="KW-0808">Transferase</keyword>
<comment type="caution">
    <text evidence="11">Lacks conserved residue(s) required for the propagation of feature annotation.</text>
</comment>
<keyword evidence="4 11" id="KW-0963">Cytoplasm</keyword>